<sequence>MSLNTLIEQILLSEQQLHEQTEQIKEVEVAIIRCKEKMKTAAELYSKNSVELDKKAQHLLAVKLQHDGLKESHNQMLNQIEELLNQTRHLCEHLAKIKKQSKDEETQFLQEISRFNNKFSLLGDKEAGFPNRTQTAIQELEREEESIHAEVEAMISQSSHVSSLQEERAALQQERQSLANVLEDLDQKLNEAKAVTESLRAERLLISQKPLTDSTCLRLRKELDVYKGQLGLLKEELRSDIHLLK</sequence>
<reference evidence="7 8" key="1">
    <citation type="journal article" date="2011" name="Genome Biol. Evol.">
        <title>Integration of the genetic map and genome assembly of fugu facilitates insights into distinct features of genome evolution in teleosts and mammals.</title>
        <authorList>
            <person name="Kai W."/>
            <person name="Kikuchi K."/>
            <person name="Tohari S."/>
            <person name="Chew A.K."/>
            <person name="Tay A."/>
            <person name="Fujiwara A."/>
            <person name="Hosoya S."/>
            <person name="Suetake H."/>
            <person name="Naruse K."/>
            <person name="Brenner S."/>
            <person name="Suzuki Y."/>
            <person name="Venkatesh B."/>
        </authorList>
    </citation>
    <scope>NUCLEOTIDE SEQUENCE [LARGE SCALE GENOMIC DNA]</scope>
</reference>
<dbReference type="InterPro" id="IPR029618">
    <property type="entry name" value="CCDC172"/>
</dbReference>
<dbReference type="InParanoid" id="A0A674MY97"/>
<dbReference type="GeneTree" id="ENSGT00390000005203"/>
<evidence type="ECO:0000256" key="2">
    <source>
        <dbReference type="ARBA" id="ARBA00008975"/>
    </source>
</evidence>
<accession>A0A674MY97</accession>
<reference evidence="7" key="2">
    <citation type="submission" date="2025-08" db="UniProtKB">
        <authorList>
            <consortium name="Ensembl"/>
        </authorList>
    </citation>
    <scope>IDENTIFICATION</scope>
</reference>
<organism evidence="7 8">
    <name type="scientific">Takifugu rubripes</name>
    <name type="common">Japanese pufferfish</name>
    <name type="synonym">Fugu rubripes</name>
    <dbReference type="NCBI Taxonomy" id="31033"/>
    <lineage>
        <taxon>Eukaryota</taxon>
        <taxon>Metazoa</taxon>
        <taxon>Chordata</taxon>
        <taxon>Craniata</taxon>
        <taxon>Vertebrata</taxon>
        <taxon>Euteleostomi</taxon>
        <taxon>Actinopterygii</taxon>
        <taxon>Neopterygii</taxon>
        <taxon>Teleostei</taxon>
        <taxon>Neoteleostei</taxon>
        <taxon>Acanthomorphata</taxon>
        <taxon>Eupercaria</taxon>
        <taxon>Tetraodontiformes</taxon>
        <taxon>Tetradontoidea</taxon>
        <taxon>Tetraodontidae</taxon>
        <taxon>Takifugu</taxon>
    </lineage>
</organism>
<evidence type="ECO:0000256" key="4">
    <source>
        <dbReference type="ARBA" id="ARBA00022490"/>
    </source>
</evidence>
<dbReference type="GO" id="GO:0005737">
    <property type="term" value="C:cytoplasm"/>
    <property type="evidence" value="ECO:0007669"/>
    <property type="project" value="UniProtKB-SubCell"/>
</dbReference>
<comment type="subcellular location">
    <subcellularLocation>
        <location evidence="1">Cytoplasm</location>
    </subcellularLocation>
</comment>
<dbReference type="Proteomes" id="UP000005226">
    <property type="component" value="Chromosome 4"/>
</dbReference>
<dbReference type="OMA" id="EFLQMVC"/>
<feature type="coiled-coil region" evidence="6">
    <location>
        <begin position="137"/>
        <end position="202"/>
    </location>
</feature>
<evidence type="ECO:0000313" key="7">
    <source>
        <dbReference type="Ensembl" id="ENSTRUP00000066380.1"/>
    </source>
</evidence>
<comment type="similarity">
    <text evidence="2">Belongs to the CCDC172 family.</text>
</comment>
<evidence type="ECO:0000256" key="1">
    <source>
        <dbReference type="ARBA" id="ARBA00004496"/>
    </source>
</evidence>
<dbReference type="RefSeq" id="XP_029691153.1">
    <property type="nucleotide sequence ID" value="XM_029835293.1"/>
</dbReference>
<reference evidence="7" key="3">
    <citation type="submission" date="2025-09" db="UniProtKB">
        <authorList>
            <consortium name="Ensembl"/>
        </authorList>
    </citation>
    <scope>IDENTIFICATION</scope>
</reference>
<dbReference type="RefSeq" id="XP_011601350.2">
    <property type="nucleotide sequence ID" value="XM_011603048.2"/>
</dbReference>
<evidence type="ECO:0000256" key="6">
    <source>
        <dbReference type="SAM" id="Coils"/>
    </source>
</evidence>
<proteinExistence type="inferred from homology"/>
<dbReference type="AlphaFoldDB" id="A0A674MY97"/>
<evidence type="ECO:0000256" key="5">
    <source>
        <dbReference type="ARBA" id="ARBA00023054"/>
    </source>
</evidence>
<keyword evidence="8" id="KW-1185">Reference proteome</keyword>
<dbReference type="GeneID" id="105416335"/>
<dbReference type="OrthoDB" id="10055570at2759"/>
<evidence type="ECO:0000256" key="3">
    <source>
        <dbReference type="ARBA" id="ARBA00022327"/>
    </source>
</evidence>
<dbReference type="PANTHER" id="PTHR22419">
    <property type="entry name" value="COILED-COIL DOMAIN-CONTAINING PROTEIN 172"/>
    <property type="match status" value="1"/>
</dbReference>
<dbReference type="PANTHER" id="PTHR22419:SF2">
    <property type="entry name" value="COILED-COIL DOMAIN-CONTAINING PROTEIN 172"/>
    <property type="match status" value="1"/>
</dbReference>
<dbReference type="Ensembl" id="ENSTRUT00000085198.1">
    <property type="protein sequence ID" value="ENSTRUP00000066380.1"/>
    <property type="gene ID" value="ENSTRUG00000031491.1"/>
</dbReference>
<name>A0A674MY97_TAKRU</name>
<gene>
    <name evidence="7" type="primary">ccdc172</name>
</gene>
<protein>
    <recommendedName>
        <fullName evidence="3">Coiled-coil domain-containing protein 172</fullName>
    </recommendedName>
</protein>
<keyword evidence="4" id="KW-0963">Cytoplasm</keyword>
<keyword evidence="5 6" id="KW-0175">Coiled coil</keyword>
<evidence type="ECO:0000313" key="8">
    <source>
        <dbReference type="Proteomes" id="UP000005226"/>
    </source>
</evidence>
<feature type="coiled-coil region" evidence="6">
    <location>
        <begin position="3"/>
        <end position="37"/>
    </location>
</feature>